<reference evidence="1 2" key="2">
    <citation type="journal article" date="2009" name="PLoS ONE">
        <title>An integrated genetic and cytogenetic map of the cucumber genome.</title>
        <authorList>
            <person name="Ren Y."/>
            <person name="Zhang Z."/>
            <person name="Liu J."/>
            <person name="Staub J.E."/>
            <person name="Han Y."/>
            <person name="Cheng Z."/>
            <person name="Li X."/>
            <person name="Lu J."/>
            <person name="Miao H."/>
            <person name="Kang H."/>
            <person name="Xie B."/>
            <person name="Gu X."/>
            <person name="Wang X."/>
            <person name="Du Y."/>
            <person name="Jin W."/>
            <person name="Huang S."/>
        </authorList>
    </citation>
    <scope>NUCLEOTIDE SEQUENCE [LARGE SCALE GENOMIC DNA]</scope>
    <source>
        <strain evidence="2">cv. 9930</strain>
    </source>
</reference>
<evidence type="ECO:0000313" key="1">
    <source>
        <dbReference type="EMBL" id="KGN63822.1"/>
    </source>
</evidence>
<sequence>MHIFRLKDVENVTIPNPISALVGPNTFIAVSHRKLGNLQEALGHLLQVQSKTGIMYEFSQYLVLCRFQMGSLFINILCI</sequence>
<dbReference type="Gramene" id="KGN63822">
    <property type="protein sequence ID" value="KGN63822"/>
    <property type="gene ID" value="Csa_1G023590"/>
</dbReference>
<protein>
    <submittedName>
        <fullName evidence="1">Uncharacterized protein</fullName>
    </submittedName>
</protein>
<accession>A0A0A0LSN6</accession>
<reference evidence="1 2" key="3">
    <citation type="journal article" date="2010" name="BMC Genomics">
        <title>Transcriptome sequencing and comparative analysis of cucumber flowers with different sex types.</title>
        <authorList>
            <person name="Guo S."/>
            <person name="Zheng Y."/>
            <person name="Joung J.G."/>
            <person name="Liu S."/>
            <person name="Zhang Z."/>
            <person name="Crasta O.R."/>
            <person name="Sobral B.W."/>
            <person name="Xu Y."/>
            <person name="Huang S."/>
            <person name="Fei Z."/>
        </authorList>
    </citation>
    <scope>NUCLEOTIDE SEQUENCE [LARGE SCALE GENOMIC DNA]</scope>
    <source>
        <strain evidence="2">cv. 9930</strain>
    </source>
</reference>
<evidence type="ECO:0000313" key="2">
    <source>
        <dbReference type="Proteomes" id="UP000029981"/>
    </source>
</evidence>
<reference evidence="1 2" key="1">
    <citation type="journal article" date="2009" name="Nat. Genet.">
        <title>The genome of the cucumber, Cucumis sativus L.</title>
        <authorList>
            <person name="Huang S."/>
            <person name="Li R."/>
            <person name="Zhang Z."/>
            <person name="Li L."/>
            <person name="Gu X."/>
            <person name="Fan W."/>
            <person name="Lucas W.J."/>
            <person name="Wang X."/>
            <person name="Xie B."/>
            <person name="Ni P."/>
            <person name="Ren Y."/>
            <person name="Zhu H."/>
            <person name="Li J."/>
            <person name="Lin K."/>
            <person name="Jin W."/>
            <person name="Fei Z."/>
            <person name="Li G."/>
            <person name="Staub J."/>
            <person name="Kilian A."/>
            <person name="van der Vossen E.A."/>
            <person name="Wu Y."/>
            <person name="Guo J."/>
            <person name="He J."/>
            <person name="Jia Z."/>
            <person name="Ren Y."/>
            <person name="Tian G."/>
            <person name="Lu Y."/>
            <person name="Ruan J."/>
            <person name="Qian W."/>
            <person name="Wang M."/>
            <person name="Huang Q."/>
            <person name="Li B."/>
            <person name="Xuan Z."/>
            <person name="Cao J."/>
            <person name="Asan"/>
            <person name="Wu Z."/>
            <person name="Zhang J."/>
            <person name="Cai Q."/>
            <person name="Bai Y."/>
            <person name="Zhao B."/>
            <person name="Han Y."/>
            <person name="Li Y."/>
            <person name="Li X."/>
            <person name="Wang S."/>
            <person name="Shi Q."/>
            <person name="Liu S."/>
            <person name="Cho W.K."/>
            <person name="Kim J.Y."/>
            <person name="Xu Y."/>
            <person name="Heller-Uszynska K."/>
            <person name="Miao H."/>
            <person name="Cheng Z."/>
            <person name="Zhang S."/>
            <person name="Wu J."/>
            <person name="Yang Y."/>
            <person name="Kang H."/>
            <person name="Li M."/>
            <person name="Liang H."/>
            <person name="Ren X."/>
            <person name="Shi Z."/>
            <person name="Wen M."/>
            <person name="Jian M."/>
            <person name="Yang H."/>
            <person name="Zhang G."/>
            <person name="Yang Z."/>
            <person name="Chen R."/>
            <person name="Liu S."/>
            <person name="Li J."/>
            <person name="Ma L."/>
            <person name="Liu H."/>
            <person name="Zhou Y."/>
            <person name="Zhao J."/>
            <person name="Fang X."/>
            <person name="Li G."/>
            <person name="Fang L."/>
            <person name="Li Y."/>
            <person name="Liu D."/>
            <person name="Zheng H."/>
            <person name="Zhang Y."/>
            <person name="Qin N."/>
            <person name="Li Z."/>
            <person name="Yang G."/>
            <person name="Yang S."/>
            <person name="Bolund L."/>
            <person name="Kristiansen K."/>
            <person name="Zheng H."/>
            <person name="Li S."/>
            <person name="Zhang X."/>
            <person name="Yang H."/>
            <person name="Wang J."/>
            <person name="Sun R."/>
            <person name="Zhang B."/>
            <person name="Jiang S."/>
            <person name="Wang J."/>
            <person name="Du Y."/>
            <person name="Li S."/>
        </authorList>
    </citation>
    <scope>NUCLEOTIDE SEQUENCE [LARGE SCALE GENOMIC DNA]</scope>
    <source>
        <strain evidence="2">cv. 9930</strain>
    </source>
</reference>
<organism evidence="1 2">
    <name type="scientific">Cucumis sativus</name>
    <name type="common">Cucumber</name>
    <dbReference type="NCBI Taxonomy" id="3659"/>
    <lineage>
        <taxon>Eukaryota</taxon>
        <taxon>Viridiplantae</taxon>
        <taxon>Streptophyta</taxon>
        <taxon>Embryophyta</taxon>
        <taxon>Tracheophyta</taxon>
        <taxon>Spermatophyta</taxon>
        <taxon>Magnoliopsida</taxon>
        <taxon>eudicotyledons</taxon>
        <taxon>Gunneridae</taxon>
        <taxon>Pentapetalae</taxon>
        <taxon>rosids</taxon>
        <taxon>fabids</taxon>
        <taxon>Cucurbitales</taxon>
        <taxon>Cucurbitaceae</taxon>
        <taxon>Benincaseae</taxon>
        <taxon>Cucumis</taxon>
    </lineage>
</organism>
<keyword evidence="2" id="KW-1185">Reference proteome</keyword>
<dbReference type="EMBL" id="CM002922">
    <property type="protein sequence ID" value="KGN63822.1"/>
    <property type="molecule type" value="Genomic_DNA"/>
</dbReference>
<proteinExistence type="predicted"/>
<dbReference type="AlphaFoldDB" id="A0A0A0LSN6"/>
<reference evidence="1 2" key="4">
    <citation type="journal article" date="2011" name="BMC Genomics">
        <title>RNA-Seq improves annotation of protein-coding genes in the cucumber genome.</title>
        <authorList>
            <person name="Li Z."/>
            <person name="Zhang Z."/>
            <person name="Yan P."/>
            <person name="Huang S."/>
            <person name="Fei Z."/>
            <person name="Lin K."/>
        </authorList>
    </citation>
    <scope>NUCLEOTIDE SEQUENCE [LARGE SCALE GENOMIC DNA]</scope>
    <source>
        <strain evidence="2">cv. 9930</strain>
    </source>
</reference>
<gene>
    <name evidence="1" type="ORF">Csa_1G023590</name>
</gene>
<dbReference type="Proteomes" id="UP000029981">
    <property type="component" value="Chromosome 1"/>
</dbReference>
<name>A0A0A0LSN6_CUCSA</name>